<dbReference type="CDD" id="cd01040">
    <property type="entry name" value="Mb-like"/>
    <property type="match status" value="1"/>
</dbReference>
<evidence type="ECO:0000313" key="6">
    <source>
        <dbReference type="Proteomes" id="UP001165740"/>
    </source>
</evidence>
<dbReference type="InterPro" id="IPR009050">
    <property type="entry name" value="Globin-like_sf"/>
</dbReference>
<keyword evidence="1" id="KW-0813">Transport</keyword>
<name>A0A9W2ZGQ8_BIOGL</name>
<gene>
    <name evidence="7" type="primary">LOC129924236</name>
</gene>
<keyword evidence="2" id="KW-0349">Heme</keyword>
<dbReference type="GO" id="GO:0020037">
    <property type="term" value="F:heme binding"/>
    <property type="evidence" value="ECO:0007669"/>
    <property type="project" value="InterPro"/>
</dbReference>
<accession>A0A9W2ZGQ8</accession>
<dbReference type="SUPFAM" id="SSF46458">
    <property type="entry name" value="Globin-like"/>
    <property type="match status" value="1"/>
</dbReference>
<keyword evidence="5" id="KW-0514">Muscle protein</keyword>
<evidence type="ECO:0000256" key="2">
    <source>
        <dbReference type="ARBA" id="ARBA00022617"/>
    </source>
</evidence>
<dbReference type="Proteomes" id="UP001165740">
    <property type="component" value="Chromosome 1"/>
</dbReference>
<proteinExistence type="predicted"/>
<evidence type="ECO:0000256" key="5">
    <source>
        <dbReference type="ARBA" id="ARBA00023179"/>
    </source>
</evidence>
<dbReference type="AlphaFoldDB" id="A0A9W2ZGQ8"/>
<dbReference type="Gene3D" id="1.10.490.10">
    <property type="entry name" value="Globins"/>
    <property type="match status" value="1"/>
</dbReference>
<evidence type="ECO:0000256" key="3">
    <source>
        <dbReference type="ARBA" id="ARBA00022723"/>
    </source>
</evidence>
<dbReference type="RefSeq" id="XP_055874134.1">
    <property type="nucleotide sequence ID" value="XM_056018159.1"/>
</dbReference>
<dbReference type="InterPro" id="IPR012292">
    <property type="entry name" value="Globin/Proto"/>
</dbReference>
<evidence type="ECO:0000256" key="1">
    <source>
        <dbReference type="ARBA" id="ARBA00022448"/>
    </source>
</evidence>
<keyword evidence="4" id="KW-0408">Iron</keyword>
<dbReference type="GO" id="GO:0019825">
    <property type="term" value="F:oxygen binding"/>
    <property type="evidence" value="ECO:0007669"/>
    <property type="project" value="InterPro"/>
</dbReference>
<dbReference type="OrthoDB" id="10417287at2759"/>
<protein>
    <submittedName>
        <fullName evidence="7">Uncharacterized protein LOC129924236 isoform X1</fullName>
    </submittedName>
</protein>
<keyword evidence="6" id="KW-1185">Reference proteome</keyword>
<keyword evidence="3" id="KW-0479">Metal-binding</keyword>
<reference evidence="7" key="1">
    <citation type="submission" date="2025-08" db="UniProtKB">
        <authorList>
            <consortium name="RefSeq"/>
        </authorList>
    </citation>
    <scope>IDENTIFICATION</scope>
</reference>
<dbReference type="GO" id="GO:0046872">
    <property type="term" value="F:metal ion binding"/>
    <property type="evidence" value="ECO:0007669"/>
    <property type="project" value="UniProtKB-KW"/>
</dbReference>
<evidence type="ECO:0000256" key="4">
    <source>
        <dbReference type="ARBA" id="ARBA00023004"/>
    </source>
</evidence>
<sequence>MFSTTLLTNSMSTVARPSLTRLDKIRSNRKKSVTYANPPVVLVAHEDIDPLMRAWKSFCESAGPEGINNSFSYLLVQHPEVYWEYFRNAPSMPMIDDSSSVAVKPSFQNGKLNRHNECIHRVLDSCIKFALTNDLPTIESTLKRLGAYHAEFHVTGLLVSNFEQCLTWSMDMVEPSMSPHIRQIWWRIFEYIIRNMVLGINNYNDKVIMALTHKKITLHTNKWCGDCRLCGGQAHNELEMKRSYSTGSISDHK</sequence>
<evidence type="ECO:0000313" key="7">
    <source>
        <dbReference type="RefSeq" id="XP_055874134.1"/>
    </source>
</evidence>
<dbReference type="GeneID" id="129924236"/>
<organism evidence="6 7">
    <name type="scientific">Biomphalaria glabrata</name>
    <name type="common">Bloodfluke planorb</name>
    <name type="synonym">Freshwater snail</name>
    <dbReference type="NCBI Taxonomy" id="6526"/>
    <lineage>
        <taxon>Eukaryota</taxon>
        <taxon>Metazoa</taxon>
        <taxon>Spiralia</taxon>
        <taxon>Lophotrochozoa</taxon>
        <taxon>Mollusca</taxon>
        <taxon>Gastropoda</taxon>
        <taxon>Heterobranchia</taxon>
        <taxon>Euthyneura</taxon>
        <taxon>Panpulmonata</taxon>
        <taxon>Hygrophila</taxon>
        <taxon>Lymnaeoidea</taxon>
        <taxon>Planorbidae</taxon>
        <taxon>Biomphalaria</taxon>
    </lineage>
</organism>
<dbReference type="InterPro" id="IPR044399">
    <property type="entry name" value="Mb-like_M"/>
</dbReference>